<dbReference type="AlphaFoldDB" id="M4C681"/>
<dbReference type="EMBL" id="ABWE02000691">
    <property type="status" value="NOT_ANNOTATED_CDS"/>
    <property type="molecule type" value="Genomic_DNA"/>
</dbReference>
<name>M4C681_HYAAE</name>
<evidence type="ECO:0000313" key="2">
    <source>
        <dbReference type="Proteomes" id="UP000011713"/>
    </source>
</evidence>
<evidence type="ECO:0000313" key="1">
    <source>
        <dbReference type="EnsemblProtists" id="HpaP814613"/>
    </source>
</evidence>
<accession>M4C681</accession>
<reference evidence="1" key="2">
    <citation type="submission" date="2015-06" db="UniProtKB">
        <authorList>
            <consortium name="EnsemblProtists"/>
        </authorList>
    </citation>
    <scope>IDENTIFICATION</scope>
    <source>
        <strain evidence="1">Emoy2</strain>
    </source>
</reference>
<dbReference type="Proteomes" id="UP000011713">
    <property type="component" value="Unassembled WGS sequence"/>
</dbReference>
<proteinExistence type="predicted"/>
<sequence>MSSKTARAVRAIREKVENSGSELDSIGSDEDMDRRRVCVATTSEQTKSRTRITEPDRRMLVKRMDAIVVDDRSMRTDTRHWQMTRGRIFQLDPKVVHDHEECWNVFAQGGGDVKLGRSPGWNLERAERSWLWIYAFVEGLQKDQEINDQIDPIANILSDFTLVSSIASVKRVNEYARSHVKIDLDFAPEEITRVLEIPYSRKMLQTSKSDGQDQQRESHHAVRLWRGSVDPRYYLFS</sequence>
<dbReference type="HOGENOM" id="CLU_1172602_0_0_1"/>
<dbReference type="VEuPathDB" id="FungiDB:HpaG814613"/>
<organism evidence="1 2">
    <name type="scientific">Hyaloperonospora arabidopsidis (strain Emoy2)</name>
    <name type="common">Downy mildew agent</name>
    <name type="synonym">Peronospora arabidopsidis</name>
    <dbReference type="NCBI Taxonomy" id="559515"/>
    <lineage>
        <taxon>Eukaryota</taxon>
        <taxon>Sar</taxon>
        <taxon>Stramenopiles</taxon>
        <taxon>Oomycota</taxon>
        <taxon>Peronosporomycetes</taxon>
        <taxon>Peronosporales</taxon>
        <taxon>Peronosporaceae</taxon>
        <taxon>Hyaloperonospora</taxon>
    </lineage>
</organism>
<dbReference type="EnsemblProtists" id="HpaT814613">
    <property type="protein sequence ID" value="HpaP814613"/>
    <property type="gene ID" value="HpaG814613"/>
</dbReference>
<protein>
    <submittedName>
        <fullName evidence="1">Uncharacterized protein</fullName>
    </submittedName>
</protein>
<dbReference type="InParanoid" id="M4C681"/>
<keyword evidence="2" id="KW-1185">Reference proteome</keyword>
<reference evidence="2" key="1">
    <citation type="journal article" date="2010" name="Science">
        <title>Signatures of adaptation to obligate biotrophy in the Hyaloperonospora arabidopsidis genome.</title>
        <authorList>
            <person name="Baxter L."/>
            <person name="Tripathy S."/>
            <person name="Ishaque N."/>
            <person name="Boot N."/>
            <person name="Cabral A."/>
            <person name="Kemen E."/>
            <person name="Thines M."/>
            <person name="Ah-Fong A."/>
            <person name="Anderson R."/>
            <person name="Badejoko W."/>
            <person name="Bittner-Eddy P."/>
            <person name="Boore J.L."/>
            <person name="Chibucos M.C."/>
            <person name="Coates M."/>
            <person name="Dehal P."/>
            <person name="Delehaunty K."/>
            <person name="Dong S."/>
            <person name="Downton P."/>
            <person name="Dumas B."/>
            <person name="Fabro G."/>
            <person name="Fronick C."/>
            <person name="Fuerstenberg S.I."/>
            <person name="Fulton L."/>
            <person name="Gaulin E."/>
            <person name="Govers F."/>
            <person name="Hughes L."/>
            <person name="Humphray S."/>
            <person name="Jiang R.H."/>
            <person name="Judelson H."/>
            <person name="Kamoun S."/>
            <person name="Kyung K."/>
            <person name="Meijer H."/>
            <person name="Minx P."/>
            <person name="Morris P."/>
            <person name="Nelson J."/>
            <person name="Phuntumart V."/>
            <person name="Qutob D."/>
            <person name="Rehmany A."/>
            <person name="Rougon-Cardoso A."/>
            <person name="Ryden P."/>
            <person name="Torto-Alalibo T."/>
            <person name="Studholme D."/>
            <person name="Wang Y."/>
            <person name="Win J."/>
            <person name="Wood J."/>
            <person name="Clifton S.W."/>
            <person name="Rogers J."/>
            <person name="Van den Ackerveken G."/>
            <person name="Jones J.D."/>
            <person name="McDowell J.M."/>
            <person name="Beynon J."/>
            <person name="Tyler B.M."/>
        </authorList>
    </citation>
    <scope>NUCLEOTIDE SEQUENCE [LARGE SCALE GENOMIC DNA]</scope>
    <source>
        <strain evidence="2">Emoy2</strain>
    </source>
</reference>